<feature type="domain" description="Helix-hairpin-helix DNA-binding motif class 1" evidence="2">
    <location>
        <begin position="188"/>
        <end position="207"/>
    </location>
</feature>
<dbReference type="InterPro" id="IPR051675">
    <property type="entry name" value="Endo/Exo/Phosphatase_dom_1"/>
</dbReference>
<dbReference type="PANTHER" id="PTHR21180">
    <property type="entry name" value="ENDONUCLEASE/EXONUCLEASE/PHOSPHATASE FAMILY DOMAIN-CONTAINING PROTEIN 1"/>
    <property type="match status" value="1"/>
</dbReference>
<dbReference type="GO" id="GO:0003677">
    <property type="term" value="F:DNA binding"/>
    <property type="evidence" value="ECO:0007669"/>
    <property type="project" value="InterPro"/>
</dbReference>
<dbReference type="GO" id="GO:0006281">
    <property type="term" value="P:DNA repair"/>
    <property type="evidence" value="ECO:0007669"/>
    <property type="project" value="InterPro"/>
</dbReference>
<keyword evidence="1" id="KW-0812">Transmembrane</keyword>
<dbReference type="PANTHER" id="PTHR21180:SF32">
    <property type="entry name" value="ENDONUCLEASE_EXONUCLEASE_PHOSPHATASE FAMILY DOMAIN-CONTAINING PROTEIN 1"/>
    <property type="match status" value="1"/>
</dbReference>
<dbReference type="Pfam" id="PF12836">
    <property type="entry name" value="HHH_3"/>
    <property type="match status" value="1"/>
</dbReference>
<dbReference type="KEGG" id="bda:FSZ17_16420"/>
<evidence type="ECO:0000259" key="2">
    <source>
        <dbReference type="SMART" id="SM00278"/>
    </source>
</evidence>
<dbReference type="InterPro" id="IPR019554">
    <property type="entry name" value="Soluble_ligand-bd"/>
</dbReference>
<dbReference type="InterPro" id="IPR004509">
    <property type="entry name" value="Competence_ComEA_HhH"/>
</dbReference>
<proteinExistence type="predicted"/>
<dbReference type="GO" id="GO:0015627">
    <property type="term" value="C:type II protein secretion system complex"/>
    <property type="evidence" value="ECO:0007669"/>
    <property type="project" value="TreeGrafter"/>
</dbReference>
<evidence type="ECO:0000313" key="3">
    <source>
        <dbReference type="EMBL" id="QED48706.1"/>
    </source>
</evidence>
<dbReference type="SUPFAM" id="SSF47781">
    <property type="entry name" value="RuvA domain 2-like"/>
    <property type="match status" value="1"/>
</dbReference>
<feature type="transmembrane region" description="Helical" evidence="1">
    <location>
        <begin position="10"/>
        <end position="27"/>
    </location>
</feature>
<name>A0A5B8ZB09_CYTDA</name>
<dbReference type="Gene3D" id="1.10.150.280">
    <property type="entry name" value="AF1531-like domain"/>
    <property type="match status" value="1"/>
</dbReference>
<dbReference type="AlphaFoldDB" id="A0A5B8ZB09"/>
<keyword evidence="4" id="KW-1185">Reference proteome</keyword>
<feature type="domain" description="Helix-hairpin-helix DNA-binding motif class 1" evidence="2">
    <location>
        <begin position="158"/>
        <end position="177"/>
    </location>
</feature>
<dbReference type="Proteomes" id="UP000321555">
    <property type="component" value="Chromosome"/>
</dbReference>
<dbReference type="GO" id="GO:0015628">
    <property type="term" value="P:protein secretion by the type II secretion system"/>
    <property type="evidence" value="ECO:0007669"/>
    <property type="project" value="TreeGrafter"/>
</dbReference>
<organism evidence="3 4">
    <name type="scientific">Cytobacillus dafuensis</name>
    <name type="common">Bacillus dafuensis</name>
    <dbReference type="NCBI Taxonomy" id="1742359"/>
    <lineage>
        <taxon>Bacteria</taxon>
        <taxon>Bacillati</taxon>
        <taxon>Bacillota</taxon>
        <taxon>Bacilli</taxon>
        <taxon>Bacillales</taxon>
        <taxon>Bacillaceae</taxon>
        <taxon>Cytobacillus</taxon>
    </lineage>
</organism>
<dbReference type="Gene3D" id="3.10.560.10">
    <property type="entry name" value="Outer membrane lipoprotein wza domain like"/>
    <property type="match status" value="1"/>
</dbReference>
<protein>
    <recommendedName>
        <fullName evidence="2">Helix-hairpin-helix DNA-binding motif class 1 domain-containing protein</fullName>
    </recommendedName>
</protein>
<dbReference type="Pfam" id="PF10531">
    <property type="entry name" value="SLBB"/>
    <property type="match status" value="1"/>
</dbReference>
<evidence type="ECO:0000313" key="4">
    <source>
        <dbReference type="Proteomes" id="UP000321555"/>
    </source>
</evidence>
<dbReference type="InterPro" id="IPR003583">
    <property type="entry name" value="Hlx-hairpin-Hlx_DNA-bd_motif"/>
</dbReference>
<dbReference type="SMART" id="SM00278">
    <property type="entry name" value="HhH1"/>
    <property type="match status" value="2"/>
</dbReference>
<dbReference type="InterPro" id="IPR010994">
    <property type="entry name" value="RuvA_2-like"/>
</dbReference>
<keyword evidence="1" id="KW-1133">Transmembrane helix</keyword>
<evidence type="ECO:0000256" key="1">
    <source>
        <dbReference type="SAM" id="Phobius"/>
    </source>
</evidence>
<keyword evidence="1" id="KW-0472">Membrane</keyword>
<dbReference type="EMBL" id="CP042593">
    <property type="protein sequence ID" value="QED48706.1"/>
    <property type="molecule type" value="Genomic_DNA"/>
</dbReference>
<dbReference type="RefSeq" id="WP_057771635.1">
    <property type="nucleotide sequence ID" value="NZ_CP042593.1"/>
</dbReference>
<dbReference type="NCBIfam" id="TIGR00426">
    <property type="entry name" value="competence protein ComEA helix-hairpin-helix repeat region"/>
    <property type="match status" value="1"/>
</dbReference>
<reference evidence="4" key="1">
    <citation type="submission" date="2019-08" db="EMBL/GenBank/DDBJ databases">
        <authorList>
            <person name="Zheng X."/>
        </authorList>
    </citation>
    <scope>NUCLEOTIDE SEQUENCE [LARGE SCALE GENOMIC DNA]</scope>
    <source>
        <strain evidence="4">FJAT-25496</strain>
    </source>
</reference>
<gene>
    <name evidence="3" type="ORF">FSZ17_16420</name>
</gene>
<sequence length="211" mass="23213">MINFIKEHKLYFSLGIGALIIVIYFVFQPFEEQGIPFEEQEDFMKMEDESLVETAEVEISDETVIVDVKGAVMKPGVYEAEQNDRVIDLINMAGGLNETADEAKINFAMRVEDEMVIYIPKVGEDVEESGTELLVGASAASGQAKNDGKVNLNTANETELQTLPGIGPAKASAIIEFRETNGPFKVIEDIKSISGIGDKTFEKLKDSIKVK</sequence>
<accession>A0A5B8ZB09</accession>
<dbReference type="OrthoDB" id="9790239at2"/>
<dbReference type="STRING" id="1742359.GCA_001439625_02450"/>